<keyword evidence="2" id="KW-1185">Reference proteome</keyword>
<accession>A0A8J2K169</accession>
<evidence type="ECO:0000313" key="2">
    <source>
        <dbReference type="Proteomes" id="UP000708208"/>
    </source>
</evidence>
<sequence length="45" mass="5072">LYAMTETNAIRRIDPEDLKVIGNKTVITDYVAIKHTTAHPDVCED</sequence>
<comment type="caution">
    <text evidence="1">The sequence shown here is derived from an EMBL/GenBank/DDBJ whole genome shotgun (WGS) entry which is preliminary data.</text>
</comment>
<evidence type="ECO:0000313" key="1">
    <source>
        <dbReference type="EMBL" id="CAG7727929.1"/>
    </source>
</evidence>
<reference evidence="1" key="1">
    <citation type="submission" date="2021-06" db="EMBL/GenBank/DDBJ databases">
        <authorList>
            <person name="Hodson N. C."/>
            <person name="Mongue J. A."/>
            <person name="Jaron S. K."/>
        </authorList>
    </citation>
    <scope>NUCLEOTIDE SEQUENCE</scope>
</reference>
<name>A0A8J2K169_9HEXA</name>
<feature type="non-terminal residue" evidence="1">
    <location>
        <position position="1"/>
    </location>
</feature>
<dbReference type="OrthoDB" id="1069523at2759"/>
<organism evidence="1 2">
    <name type="scientific">Allacma fusca</name>
    <dbReference type="NCBI Taxonomy" id="39272"/>
    <lineage>
        <taxon>Eukaryota</taxon>
        <taxon>Metazoa</taxon>
        <taxon>Ecdysozoa</taxon>
        <taxon>Arthropoda</taxon>
        <taxon>Hexapoda</taxon>
        <taxon>Collembola</taxon>
        <taxon>Symphypleona</taxon>
        <taxon>Sminthuridae</taxon>
        <taxon>Allacma</taxon>
    </lineage>
</organism>
<gene>
    <name evidence="1" type="ORF">AFUS01_LOCUS16745</name>
</gene>
<dbReference type="Proteomes" id="UP000708208">
    <property type="component" value="Unassembled WGS sequence"/>
</dbReference>
<protein>
    <submittedName>
        <fullName evidence="1">Uncharacterized protein</fullName>
    </submittedName>
</protein>
<dbReference type="EMBL" id="CAJVCH010155546">
    <property type="protein sequence ID" value="CAG7727929.1"/>
    <property type="molecule type" value="Genomic_DNA"/>
</dbReference>
<proteinExistence type="predicted"/>
<dbReference type="AlphaFoldDB" id="A0A8J2K169"/>